<dbReference type="EMBL" id="AP018930">
    <property type="protein sequence ID" value="BBG26044.1"/>
    <property type="molecule type" value="Genomic_DNA"/>
</dbReference>
<sequence length="344" mass="37556">MKHTKLCHDERSFKPEIDRFSGAHDVFLVSLSSVSLVQGQGHEVISTHAQFHHPHIFPPHRGHGKRKDQTVNVYSSYSSEPAPMGLADYGIGPNGPYSRYASEVIGVVNASNVQVYASGNDCFSIQLNAVLTYNYQGQTYALWAQDVASINSNNLEFIDNVWNMSSPNAGVSVTGNGQVSSTGGISFYYYCDTNTPGSPTQFSYPLNLEMMMTLSSDSQGPEVCFWYNEGQGWVKYDTVQVSAPSAVPYFTIDGFNYTGSGNFYDLELDLVGPGGGSCAYVESAQVAFQLYYVNSTGTHEIGNTYNFGSDTGETSNNVVDQGYQNGYLYAELTAGQGYLGCIWN</sequence>
<evidence type="ECO:0000313" key="1">
    <source>
        <dbReference type="EMBL" id="BBG26044.1"/>
    </source>
</evidence>
<dbReference type="Proteomes" id="UP000325030">
    <property type="component" value="Chromosome"/>
</dbReference>
<dbReference type="Pfam" id="PF05317">
    <property type="entry name" value="Thermopsin"/>
    <property type="match status" value="1"/>
</dbReference>
<proteinExistence type="predicted"/>
<gene>
    <name evidence="1" type="ORF">IC007_0549</name>
</gene>
<organism evidence="1 2">
    <name type="scientific">Sulfuracidifex tepidarius</name>
    <dbReference type="NCBI Taxonomy" id="1294262"/>
    <lineage>
        <taxon>Archaea</taxon>
        <taxon>Thermoproteota</taxon>
        <taxon>Thermoprotei</taxon>
        <taxon>Sulfolobales</taxon>
        <taxon>Sulfolobaceae</taxon>
        <taxon>Sulfuracidifex</taxon>
    </lineage>
</organism>
<dbReference type="InterPro" id="IPR007981">
    <property type="entry name" value="Peptidase_A5"/>
</dbReference>
<name>A0A510E0M6_9CREN</name>
<reference evidence="2" key="1">
    <citation type="submission" date="2018-09" db="EMBL/GenBank/DDBJ databases">
        <title>Complete Genome Sequencing of Sulfolobus sp. JCM 16834.</title>
        <authorList>
            <person name="Kato S."/>
            <person name="Itoh T."/>
            <person name="Ohkuma M."/>
        </authorList>
    </citation>
    <scope>NUCLEOTIDE SEQUENCE [LARGE SCALE GENOMIC DNA]</scope>
    <source>
        <strain evidence="2">IC-007</strain>
    </source>
</reference>
<dbReference type="RefSeq" id="WP_149564683.1">
    <property type="nucleotide sequence ID" value="NZ_AP018930.1"/>
</dbReference>
<dbReference type="AlphaFoldDB" id="A0A510E0M6"/>
<evidence type="ECO:0000313" key="2">
    <source>
        <dbReference type="Proteomes" id="UP000325030"/>
    </source>
</evidence>
<accession>A0A510E0M6</accession>
<dbReference type="GeneID" id="41717004"/>
<protein>
    <submittedName>
        <fullName evidence="1">Thermopsin</fullName>
    </submittedName>
</protein>